<dbReference type="InterPro" id="IPR053288">
    <property type="entry name" value="TGD_Bridge_Protein"/>
</dbReference>
<feature type="transmembrane region" description="Helical" evidence="1">
    <location>
        <begin position="95"/>
        <end position="117"/>
    </location>
</feature>
<dbReference type="Proteomes" id="UP001386955">
    <property type="component" value="Unassembled WGS sequence"/>
</dbReference>
<keyword evidence="1" id="KW-0472">Membrane</keyword>
<dbReference type="EMBL" id="JAYMYS010000004">
    <property type="protein sequence ID" value="KAK7394178.1"/>
    <property type="molecule type" value="Genomic_DNA"/>
</dbReference>
<gene>
    <name evidence="2" type="ORF">VNO78_14699</name>
</gene>
<comment type="caution">
    <text evidence="2">The sequence shown here is derived from an EMBL/GenBank/DDBJ whole genome shotgun (WGS) entry which is preliminary data.</text>
</comment>
<dbReference type="PANTHER" id="PTHR34201">
    <property type="entry name" value="GLYCINE-RICH PROTEIN"/>
    <property type="match status" value="1"/>
</dbReference>
<name>A0AAN9SH68_PSOTE</name>
<evidence type="ECO:0000256" key="1">
    <source>
        <dbReference type="SAM" id="Phobius"/>
    </source>
</evidence>
<proteinExistence type="predicted"/>
<feature type="transmembrane region" description="Helical" evidence="1">
    <location>
        <begin position="61"/>
        <end position="83"/>
    </location>
</feature>
<reference evidence="2 3" key="1">
    <citation type="submission" date="2024-01" db="EMBL/GenBank/DDBJ databases">
        <title>The genomes of 5 underutilized Papilionoideae crops provide insights into root nodulation and disease resistanc.</title>
        <authorList>
            <person name="Jiang F."/>
        </authorList>
    </citation>
    <scope>NUCLEOTIDE SEQUENCE [LARGE SCALE GENOMIC DNA]</scope>
    <source>
        <strain evidence="2">DUOXIRENSHENG_FW03</strain>
        <tissue evidence="2">Leaves</tissue>
    </source>
</reference>
<protein>
    <submittedName>
        <fullName evidence="2">Uncharacterized protein</fullName>
    </submittedName>
</protein>
<keyword evidence="1" id="KW-1133">Transmembrane helix</keyword>
<dbReference type="AlphaFoldDB" id="A0AAN9SH68"/>
<accession>A0AAN9SH68</accession>
<evidence type="ECO:0000313" key="3">
    <source>
        <dbReference type="Proteomes" id="UP001386955"/>
    </source>
</evidence>
<organism evidence="2 3">
    <name type="scientific">Psophocarpus tetragonolobus</name>
    <name type="common">Winged bean</name>
    <name type="synonym">Dolichos tetragonolobus</name>
    <dbReference type="NCBI Taxonomy" id="3891"/>
    <lineage>
        <taxon>Eukaryota</taxon>
        <taxon>Viridiplantae</taxon>
        <taxon>Streptophyta</taxon>
        <taxon>Embryophyta</taxon>
        <taxon>Tracheophyta</taxon>
        <taxon>Spermatophyta</taxon>
        <taxon>Magnoliopsida</taxon>
        <taxon>eudicotyledons</taxon>
        <taxon>Gunneridae</taxon>
        <taxon>Pentapetalae</taxon>
        <taxon>rosids</taxon>
        <taxon>fabids</taxon>
        <taxon>Fabales</taxon>
        <taxon>Fabaceae</taxon>
        <taxon>Papilionoideae</taxon>
        <taxon>50 kb inversion clade</taxon>
        <taxon>NPAAA clade</taxon>
        <taxon>indigoferoid/millettioid clade</taxon>
        <taxon>Phaseoleae</taxon>
        <taxon>Psophocarpus</taxon>
    </lineage>
</organism>
<evidence type="ECO:0000313" key="2">
    <source>
        <dbReference type="EMBL" id="KAK7394178.1"/>
    </source>
</evidence>
<keyword evidence="1" id="KW-0812">Transmembrane</keyword>
<sequence length="146" mass="15897">MMSVFSRTLEELGVVKSYPVMERKGDVESFWRWNGNKKKHEQFSVTKLLGNNKPPKPQTSVLGPGFGAGIGCGAGLGFGLLGGVGYGPSSPFNHLHLLFGLGFGCGVAVGFGFGQGIRYHFHFRTRKSTKSTQHFTDPHKTIVIQI</sequence>
<keyword evidence="3" id="KW-1185">Reference proteome</keyword>
<dbReference type="PANTHER" id="PTHR34201:SF6">
    <property type="entry name" value="GLYCINE-RICH PROTEIN"/>
    <property type="match status" value="1"/>
</dbReference>